<dbReference type="EMBL" id="CAJOBB010004947">
    <property type="protein sequence ID" value="CAF4109656.1"/>
    <property type="molecule type" value="Genomic_DNA"/>
</dbReference>
<organism evidence="2 3">
    <name type="scientific">Adineta steineri</name>
    <dbReference type="NCBI Taxonomy" id="433720"/>
    <lineage>
        <taxon>Eukaryota</taxon>
        <taxon>Metazoa</taxon>
        <taxon>Spiralia</taxon>
        <taxon>Gnathifera</taxon>
        <taxon>Rotifera</taxon>
        <taxon>Eurotatoria</taxon>
        <taxon>Bdelloidea</taxon>
        <taxon>Adinetida</taxon>
        <taxon>Adinetidae</taxon>
        <taxon>Adineta</taxon>
    </lineage>
</organism>
<evidence type="ECO:0000256" key="1">
    <source>
        <dbReference type="SAM" id="Phobius"/>
    </source>
</evidence>
<dbReference type="Proteomes" id="UP000663868">
    <property type="component" value="Unassembled WGS sequence"/>
</dbReference>
<sequence length="534" mass="60969">MYTGCYVIESLLQSDLRCFYNQTCITKLQSYSLAKTTMNVTALDKSLPSNFTENSTIEELVNQLMVEEWNPLIMYENYYNECQPSQCTYTHETKNSVIYIVTTLVGLIGGLITALKLIVPRLVKFIRRKKELARSEIETIEQQQRFHIVKKLRDYVRTLNVFPSIPPTNDEHQLRNERISTKLFIVLLISSLAILLFYTSLIDVTQTVNIREPTFAKYSQLYSAYPQTLTCPCTKISINYNTFLQLQYTFHQVCNSIFVNKDWIDYLFFVFLGNGSVRTDDFRSIATNTFQGLSSFCALVNQTISNGLTQFNSTQYISASVIPLKAFESEISSLTKQFISSTANDFLLSLSTIRDTTQSNSLRSALQTNFNFYIPTHGTIGAGAYPNPILYENCNCATSATCAYQSRIYRSVSLADPTVLFYVPGMYIGCYVIESLLQSDLRCFYNQTCITKLQSYSLVNTTMNVTALDKSLPSNFTENSTIEELVNQLMVEKWDPLIMYENYYNECQPSQCTYTHETKNSVIYIVTTLFGLIG</sequence>
<evidence type="ECO:0000313" key="2">
    <source>
        <dbReference type="EMBL" id="CAF4109656.1"/>
    </source>
</evidence>
<feature type="non-terminal residue" evidence="2">
    <location>
        <position position="534"/>
    </location>
</feature>
<evidence type="ECO:0000313" key="3">
    <source>
        <dbReference type="Proteomes" id="UP000663868"/>
    </source>
</evidence>
<name>A0A819VI85_9BILA</name>
<comment type="caution">
    <text evidence="2">The sequence shown here is derived from an EMBL/GenBank/DDBJ whole genome shotgun (WGS) entry which is preliminary data.</text>
</comment>
<protein>
    <submittedName>
        <fullName evidence="2">Uncharacterized protein</fullName>
    </submittedName>
</protein>
<reference evidence="2" key="1">
    <citation type="submission" date="2021-02" db="EMBL/GenBank/DDBJ databases">
        <authorList>
            <person name="Nowell W R."/>
        </authorList>
    </citation>
    <scope>NUCLEOTIDE SEQUENCE</scope>
</reference>
<keyword evidence="1" id="KW-0812">Transmembrane</keyword>
<feature type="transmembrane region" description="Helical" evidence="1">
    <location>
        <begin position="183"/>
        <end position="201"/>
    </location>
</feature>
<keyword evidence="1" id="KW-0472">Membrane</keyword>
<feature type="transmembrane region" description="Helical" evidence="1">
    <location>
        <begin position="97"/>
        <end position="119"/>
    </location>
</feature>
<gene>
    <name evidence="2" type="ORF">KXQ929_LOCUS35009</name>
</gene>
<keyword evidence="1" id="KW-1133">Transmembrane helix</keyword>
<dbReference type="AlphaFoldDB" id="A0A819VI85"/>
<accession>A0A819VI85</accession>
<proteinExistence type="predicted"/>